<feature type="binding site" evidence="6">
    <location>
        <begin position="200"/>
        <end position="204"/>
    </location>
    <ligand>
        <name>AMP</name>
        <dbReference type="ChEBI" id="CHEBI:456215"/>
    </ligand>
</feature>
<dbReference type="SUPFAM" id="SSF53613">
    <property type="entry name" value="Ribokinase-like"/>
    <property type="match status" value="1"/>
</dbReference>
<organism evidence="8 9">
    <name type="scientific">Aerococcus agrisoli</name>
    <dbReference type="NCBI Taxonomy" id="2487350"/>
    <lineage>
        <taxon>Bacteria</taxon>
        <taxon>Bacillati</taxon>
        <taxon>Bacillota</taxon>
        <taxon>Bacilli</taxon>
        <taxon>Lactobacillales</taxon>
        <taxon>Aerococcaceae</taxon>
        <taxon>Aerococcus</taxon>
    </lineage>
</organism>
<gene>
    <name evidence="6" type="primary">nnrD</name>
    <name evidence="8" type="ORF">EF384_02120</name>
</gene>
<dbReference type="InterPro" id="IPR029056">
    <property type="entry name" value="Ribokinase-like"/>
</dbReference>
<dbReference type="GO" id="GO:0005524">
    <property type="term" value="F:ATP binding"/>
    <property type="evidence" value="ECO:0007669"/>
    <property type="project" value="UniProtKB-KW"/>
</dbReference>
<evidence type="ECO:0000256" key="5">
    <source>
        <dbReference type="ARBA" id="ARBA00023239"/>
    </source>
</evidence>
<keyword evidence="3 6" id="KW-0521">NADP</keyword>
<dbReference type="AlphaFoldDB" id="A0A3N4GJT2"/>
<comment type="similarity">
    <text evidence="6">Belongs to the NnrD/CARKD family.</text>
</comment>
<evidence type="ECO:0000259" key="7">
    <source>
        <dbReference type="PROSITE" id="PS51383"/>
    </source>
</evidence>
<evidence type="ECO:0000256" key="3">
    <source>
        <dbReference type="ARBA" id="ARBA00022857"/>
    </source>
</evidence>
<evidence type="ECO:0000256" key="6">
    <source>
        <dbReference type="HAMAP-Rule" id="MF_01965"/>
    </source>
</evidence>
<keyword evidence="9" id="KW-1185">Reference proteome</keyword>
<dbReference type="PANTHER" id="PTHR12592">
    <property type="entry name" value="ATP-DEPENDENT (S)-NAD(P)H-HYDRATE DEHYDRATASE FAMILY MEMBER"/>
    <property type="match status" value="1"/>
</dbReference>
<name>A0A3N4GJT2_9LACT</name>
<dbReference type="Gene3D" id="3.40.1190.20">
    <property type="match status" value="1"/>
</dbReference>
<dbReference type="EC" id="4.2.1.136" evidence="6"/>
<keyword evidence="1 6" id="KW-0547">Nucleotide-binding</keyword>
<comment type="function">
    <text evidence="6">Catalyzes the dehydration of the S-form of NAD(P)HX at the expense of ADP, which is converted to AMP. Together with NAD(P)HX epimerase, which catalyzes the epimerization of the S- and R-forms, the enzyme allows the repair of both epimers of NAD(P)HX, a damaged form of NAD(P)H that is a result of enzymatic or heat-dependent hydration.</text>
</comment>
<dbReference type="EMBL" id="RKMG01000004">
    <property type="protein sequence ID" value="RPA62435.1"/>
    <property type="molecule type" value="Genomic_DNA"/>
</dbReference>
<dbReference type="GO" id="GO:0110051">
    <property type="term" value="P:metabolite repair"/>
    <property type="evidence" value="ECO:0007669"/>
    <property type="project" value="TreeGrafter"/>
</dbReference>
<dbReference type="Pfam" id="PF01256">
    <property type="entry name" value="Carb_kinase"/>
    <property type="match status" value="1"/>
</dbReference>
<dbReference type="PROSITE" id="PS51383">
    <property type="entry name" value="YJEF_C_3"/>
    <property type="match status" value="1"/>
</dbReference>
<dbReference type="CDD" id="cd01171">
    <property type="entry name" value="YXKO-related"/>
    <property type="match status" value="1"/>
</dbReference>
<dbReference type="PANTHER" id="PTHR12592:SF0">
    <property type="entry name" value="ATP-DEPENDENT (S)-NAD(P)H-HYDRATE DEHYDRATASE"/>
    <property type="match status" value="1"/>
</dbReference>
<dbReference type="InterPro" id="IPR000631">
    <property type="entry name" value="CARKD"/>
</dbReference>
<proteinExistence type="inferred from homology"/>
<dbReference type="GO" id="GO:0052855">
    <property type="term" value="F:ADP-dependent NAD(P)H-hydrate dehydratase activity"/>
    <property type="evidence" value="ECO:0007669"/>
    <property type="project" value="UniProtKB-UniRule"/>
</dbReference>
<keyword evidence="2 6" id="KW-0067">ATP-binding</keyword>
<comment type="catalytic activity">
    <reaction evidence="6">
        <text>(6S)-NADHX + ADP = AMP + phosphate + NADH + H(+)</text>
        <dbReference type="Rhea" id="RHEA:32223"/>
        <dbReference type="ChEBI" id="CHEBI:15378"/>
        <dbReference type="ChEBI" id="CHEBI:43474"/>
        <dbReference type="ChEBI" id="CHEBI:57945"/>
        <dbReference type="ChEBI" id="CHEBI:64074"/>
        <dbReference type="ChEBI" id="CHEBI:456215"/>
        <dbReference type="ChEBI" id="CHEBI:456216"/>
        <dbReference type="EC" id="4.2.1.136"/>
    </reaction>
</comment>
<dbReference type="HAMAP" id="MF_01965">
    <property type="entry name" value="NADHX_dehydratase"/>
    <property type="match status" value="1"/>
</dbReference>
<feature type="binding site" evidence="6">
    <location>
        <position position="230"/>
    </location>
    <ligand>
        <name>AMP</name>
        <dbReference type="ChEBI" id="CHEBI:456215"/>
    </ligand>
</feature>
<evidence type="ECO:0000256" key="1">
    <source>
        <dbReference type="ARBA" id="ARBA00022741"/>
    </source>
</evidence>
<feature type="binding site" evidence="6">
    <location>
        <position position="105"/>
    </location>
    <ligand>
        <name>(6S)-NADPHX</name>
        <dbReference type="ChEBI" id="CHEBI:64076"/>
    </ligand>
</feature>
<dbReference type="RefSeq" id="WP_123779340.1">
    <property type="nucleotide sequence ID" value="NZ_RKMG01000004.1"/>
</dbReference>
<feature type="domain" description="YjeF C-terminal" evidence="7">
    <location>
        <begin position="9"/>
        <end position="288"/>
    </location>
</feature>
<evidence type="ECO:0000256" key="2">
    <source>
        <dbReference type="ARBA" id="ARBA00022840"/>
    </source>
</evidence>
<evidence type="ECO:0000256" key="4">
    <source>
        <dbReference type="ARBA" id="ARBA00023027"/>
    </source>
</evidence>
<dbReference type="PROSITE" id="PS01050">
    <property type="entry name" value="YJEF_C_2"/>
    <property type="match status" value="1"/>
</dbReference>
<feature type="binding site" evidence="6">
    <location>
        <position position="166"/>
    </location>
    <ligand>
        <name>(6S)-NADPHX</name>
        <dbReference type="ChEBI" id="CHEBI:64076"/>
    </ligand>
</feature>
<feature type="binding site" evidence="6">
    <location>
        <position position="231"/>
    </location>
    <ligand>
        <name>(6S)-NADPHX</name>
        <dbReference type="ChEBI" id="CHEBI:64076"/>
    </ligand>
</feature>
<evidence type="ECO:0000313" key="8">
    <source>
        <dbReference type="EMBL" id="RPA62435.1"/>
    </source>
</evidence>
<feature type="binding site" evidence="6">
    <location>
        <position position="44"/>
    </location>
    <ligand>
        <name>(6S)-NADPHX</name>
        <dbReference type="ChEBI" id="CHEBI:64076"/>
    </ligand>
</feature>
<dbReference type="GO" id="GO:0046496">
    <property type="term" value="P:nicotinamide nucleotide metabolic process"/>
    <property type="evidence" value="ECO:0007669"/>
    <property type="project" value="UniProtKB-UniRule"/>
</dbReference>
<comment type="caution">
    <text evidence="8">The sequence shown here is derived from an EMBL/GenBank/DDBJ whole genome shotgun (WGS) entry which is preliminary data.</text>
</comment>
<dbReference type="Proteomes" id="UP000273977">
    <property type="component" value="Unassembled WGS sequence"/>
</dbReference>
<keyword evidence="4 6" id="KW-0520">NAD</keyword>
<keyword evidence="5 6" id="KW-0456">Lyase</keyword>
<sequence>MVLKTMNIDLPYAAQLIPDRASDAYKNQFGHILIIAGNREMGGAGQMAALAAVHAGAGLTTIATDPINIAAIHSVLPEVMICDWMDEGKLIQAIMKANIILIGPGMGLENPVQWHILKQTLSEVDQQKTVVIDGDALTYLSQEIIADSPFIQFMKNTVHDFVLTPHRGEWARLTVKKINPDDDVAVQNWGNHYGVYLVLKGAPTRIFQPGSDTVKVNIQGNPGMSIGGMGDTLAGMVAGLLGQIKEIAKGLELAVFLHTFIADDIYANEYIVIPSDISKLIPATMKNLQRNRGNNH</sequence>
<protein>
    <recommendedName>
        <fullName evidence="6">ADP-dependent (S)-NAD(P)H-hydrate dehydratase</fullName>
        <ecNumber evidence="6">4.2.1.136</ecNumber>
    </recommendedName>
    <alternativeName>
        <fullName evidence="6">ADP-dependent NAD(P)HX dehydratase</fullName>
    </alternativeName>
</protein>
<dbReference type="InterPro" id="IPR017953">
    <property type="entry name" value="Carbohydrate_kinase_pred_CS"/>
</dbReference>
<reference evidence="8 9" key="1">
    <citation type="submission" date="2018-11" db="EMBL/GenBank/DDBJ databases">
        <title>Aerococcus sp. SJQ22, whole genome shotgun sequence.</title>
        <authorList>
            <person name="Sun L."/>
            <person name="Gao X."/>
            <person name="Chen W."/>
            <person name="Huang K."/>
        </authorList>
    </citation>
    <scope>NUCLEOTIDE SEQUENCE [LARGE SCALE GENOMIC DNA]</scope>
    <source>
        <strain evidence="8 9">SJQ22</strain>
    </source>
</reference>
<accession>A0A3N4GJT2</accession>
<dbReference type="GO" id="GO:0052856">
    <property type="term" value="F:NAD(P)HX epimerase activity"/>
    <property type="evidence" value="ECO:0007669"/>
    <property type="project" value="TreeGrafter"/>
</dbReference>
<comment type="subunit">
    <text evidence="6">Homotetramer.</text>
</comment>
<comment type="cofactor">
    <cofactor evidence="6">
        <name>Mg(2+)</name>
        <dbReference type="ChEBI" id="CHEBI:18420"/>
    </cofactor>
</comment>
<dbReference type="NCBIfam" id="TIGR00196">
    <property type="entry name" value="yjeF_cterm"/>
    <property type="match status" value="1"/>
</dbReference>
<dbReference type="OrthoDB" id="9806925at2"/>
<comment type="catalytic activity">
    <reaction evidence="6">
        <text>(6S)-NADPHX + ADP = AMP + phosphate + NADPH + H(+)</text>
        <dbReference type="Rhea" id="RHEA:32235"/>
        <dbReference type="ChEBI" id="CHEBI:15378"/>
        <dbReference type="ChEBI" id="CHEBI:43474"/>
        <dbReference type="ChEBI" id="CHEBI:57783"/>
        <dbReference type="ChEBI" id="CHEBI:64076"/>
        <dbReference type="ChEBI" id="CHEBI:456215"/>
        <dbReference type="ChEBI" id="CHEBI:456216"/>
        <dbReference type="EC" id="4.2.1.136"/>
    </reaction>
</comment>
<evidence type="ECO:0000313" key="9">
    <source>
        <dbReference type="Proteomes" id="UP000273977"/>
    </source>
</evidence>